<evidence type="ECO:0000256" key="7">
    <source>
        <dbReference type="ARBA" id="ARBA00022898"/>
    </source>
</evidence>
<dbReference type="FunFam" id="3.90.1150.10:FF:000001">
    <property type="entry name" value="Aspartate aminotransferase"/>
    <property type="match status" value="1"/>
</dbReference>
<comment type="similarity">
    <text evidence="2">Belongs to the class-I pyridoxal-phosphate-dependent aminotransferase family.</text>
</comment>
<dbReference type="NCBIfam" id="NF006719">
    <property type="entry name" value="PRK09257.1"/>
    <property type="match status" value="1"/>
</dbReference>
<feature type="domain" description="Aminotransferase class I/classII large" evidence="9">
    <location>
        <begin position="51"/>
        <end position="418"/>
    </location>
</feature>
<dbReference type="GO" id="GO:0004069">
    <property type="term" value="F:L-aspartate:2-oxoglutarate aminotransferase activity"/>
    <property type="evidence" value="ECO:0007669"/>
    <property type="project" value="UniProtKB-EC"/>
</dbReference>
<evidence type="ECO:0000256" key="2">
    <source>
        <dbReference type="ARBA" id="ARBA00007441"/>
    </source>
</evidence>
<evidence type="ECO:0000313" key="10">
    <source>
        <dbReference type="EMBL" id="KAJ3118123.1"/>
    </source>
</evidence>
<comment type="cofactor">
    <cofactor evidence="1">
        <name>pyridoxal 5'-phosphate</name>
        <dbReference type="ChEBI" id="CHEBI:597326"/>
    </cofactor>
</comment>
<evidence type="ECO:0000256" key="3">
    <source>
        <dbReference type="ARBA" id="ARBA00011738"/>
    </source>
</evidence>
<name>A0AAD5SY24_9FUNG</name>
<dbReference type="GO" id="GO:0005829">
    <property type="term" value="C:cytosol"/>
    <property type="evidence" value="ECO:0007669"/>
    <property type="project" value="TreeGrafter"/>
</dbReference>
<dbReference type="InterPro" id="IPR015424">
    <property type="entry name" value="PyrdxlP-dep_Trfase"/>
</dbReference>
<dbReference type="Pfam" id="PF00155">
    <property type="entry name" value="Aminotran_1_2"/>
    <property type="match status" value="1"/>
</dbReference>
<comment type="subunit">
    <text evidence="3">Homodimer.</text>
</comment>
<dbReference type="EC" id="2.6.1.1" evidence="4"/>
<evidence type="ECO:0000256" key="6">
    <source>
        <dbReference type="ARBA" id="ARBA00022679"/>
    </source>
</evidence>
<evidence type="ECO:0000256" key="8">
    <source>
        <dbReference type="ARBA" id="ARBA00030923"/>
    </source>
</evidence>
<protein>
    <recommendedName>
        <fullName evidence="4">aspartate transaminase</fullName>
        <ecNumber evidence="4">2.6.1.1</ecNumber>
    </recommendedName>
    <alternativeName>
        <fullName evidence="8">Transaminase A</fullName>
    </alternativeName>
</protein>
<dbReference type="InterPro" id="IPR015421">
    <property type="entry name" value="PyrdxlP-dep_Trfase_major"/>
</dbReference>
<keyword evidence="7" id="KW-0663">Pyridoxal phosphate</keyword>
<evidence type="ECO:0000256" key="4">
    <source>
        <dbReference type="ARBA" id="ARBA00012753"/>
    </source>
</evidence>
<comment type="caution">
    <text evidence="10">The sequence shown here is derived from an EMBL/GenBank/DDBJ whole genome shotgun (WGS) entry which is preliminary data.</text>
</comment>
<dbReference type="SUPFAM" id="SSF53383">
    <property type="entry name" value="PLP-dependent transferases"/>
    <property type="match status" value="1"/>
</dbReference>
<reference evidence="10" key="1">
    <citation type="submission" date="2020-05" db="EMBL/GenBank/DDBJ databases">
        <title>Phylogenomic resolution of chytrid fungi.</title>
        <authorList>
            <person name="Stajich J.E."/>
            <person name="Amses K."/>
            <person name="Simmons R."/>
            <person name="Seto K."/>
            <person name="Myers J."/>
            <person name="Bonds A."/>
            <person name="Quandt C.A."/>
            <person name="Barry K."/>
            <person name="Liu P."/>
            <person name="Grigoriev I."/>
            <person name="Longcore J.E."/>
            <person name="James T.Y."/>
        </authorList>
    </citation>
    <scope>NUCLEOTIDE SEQUENCE</scope>
    <source>
        <strain evidence="10">JEL0513</strain>
    </source>
</reference>
<evidence type="ECO:0000259" key="9">
    <source>
        <dbReference type="Pfam" id="PF00155"/>
    </source>
</evidence>
<dbReference type="Gene3D" id="3.90.1150.10">
    <property type="entry name" value="Aspartate Aminotransferase, domain 1"/>
    <property type="match status" value="1"/>
</dbReference>
<gene>
    <name evidence="10" type="primary">AAT2_1</name>
    <name evidence="10" type="ORF">HK100_000669</name>
</gene>
<dbReference type="CDD" id="cd00609">
    <property type="entry name" value="AAT_like"/>
    <property type="match status" value="1"/>
</dbReference>
<evidence type="ECO:0000256" key="5">
    <source>
        <dbReference type="ARBA" id="ARBA00022576"/>
    </source>
</evidence>
<dbReference type="Proteomes" id="UP001211907">
    <property type="component" value="Unassembled WGS sequence"/>
</dbReference>
<keyword evidence="6" id="KW-0808">Transferase</keyword>
<dbReference type="GO" id="GO:0030170">
    <property type="term" value="F:pyridoxal phosphate binding"/>
    <property type="evidence" value="ECO:0007669"/>
    <property type="project" value="InterPro"/>
</dbReference>
<accession>A0AAD5SY24</accession>
<dbReference type="AlphaFoldDB" id="A0AAD5SY24"/>
<dbReference type="InterPro" id="IPR004839">
    <property type="entry name" value="Aminotransferase_I/II_large"/>
</dbReference>
<dbReference type="PANTHER" id="PTHR11879:SF55">
    <property type="entry name" value="GLUTAMATE OXALOACETATE TRANSAMINASE 1, ISOFORM B"/>
    <property type="match status" value="1"/>
</dbReference>
<dbReference type="Gene3D" id="3.40.640.10">
    <property type="entry name" value="Type I PLP-dependent aspartate aminotransferase-like (Major domain)"/>
    <property type="match status" value="1"/>
</dbReference>
<dbReference type="EMBL" id="JADGJH010001135">
    <property type="protein sequence ID" value="KAJ3118123.1"/>
    <property type="molecule type" value="Genomic_DNA"/>
</dbReference>
<dbReference type="InterPro" id="IPR015422">
    <property type="entry name" value="PyrdxlP-dep_Trfase_small"/>
</dbReference>
<keyword evidence="5 10" id="KW-0032">Aminotransferase</keyword>
<evidence type="ECO:0000313" key="11">
    <source>
        <dbReference type="Proteomes" id="UP001211907"/>
    </source>
</evidence>
<dbReference type="FunFam" id="3.40.640.10:FF:000064">
    <property type="entry name" value="Aspartate aminotransferase"/>
    <property type="match status" value="1"/>
</dbReference>
<proteinExistence type="inferred from homology"/>
<dbReference type="PRINTS" id="PR00799">
    <property type="entry name" value="TRANSAMINASE"/>
</dbReference>
<organism evidence="10 11">
    <name type="scientific">Physocladia obscura</name>
    <dbReference type="NCBI Taxonomy" id="109957"/>
    <lineage>
        <taxon>Eukaryota</taxon>
        <taxon>Fungi</taxon>
        <taxon>Fungi incertae sedis</taxon>
        <taxon>Chytridiomycota</taxon>
        <taxon>Chytridiomycota incertae sedis</taxon>
        <taxon>Chytridiomycetes</taxon>
        <taxon>Chytridiales</taxon>
        <taxon>Chytriomycetaceae</taxon>
        <taxon>Physocladia</taxon>
    </lineage>
</organism>
<sequence>MSTSATNRTLAISQHLSGNATAVSVFEAVENLPLDPIFALSAAYVADADSNKINLGIGAYRDNDGKPWVLPVVRQVEQSLLNDKSLNHEYLAIDGLRTFTDASAKMILGSESIAVKEKRFLGVQQISGTGAVRLGSDFLFKINKNATVYISDPTWGNHLQIFGDSGFTVKTYKYWNAATRGLAFDEFLESLKNAPLGSIFVLHACAHNPTGVDPTHEQWKQIAAVIKERKHFPFFDCAYQGFASGSLAQDAWAVRYFVESGFEIFVAQSYSKNFGLYSERCGCLTVVTSTEQQAINVRSQLCRLNRSSISNPPAYGARIVNAVLNDPTLFTEWEENLRTMAHRIIKMRSECVRHLTDLKTPGSWDHITSQIGMFSYTGLTKAQVKVIKEKFHVYMTDNGRISMAGLNEGNVKRFAEAVDYVVRNA</sequence>
<dbReference type="GO" id="GO:0006532">
    <property type="term" value="P:aspartate biosynthetic process"/>
    <property type="evidence" value="ECO:0007669"/>
    <property type="project" value="TreeGrafter"/>
</dbReference>
<keyword evidence="11" id="KW-1185">Reference proteome</keyword>
<evidence type="ECO:0000256" key="1">
    <source>
        <dbReference type="ARBA" id="ARBA00001933"/>
    </source>
</evidence>
<dbReference type="PANTHER" id="PTHR11879">
    <property type="entry name" value="ASPARTATE AMINOTRANSFERASE"/>
    <property type="match status" value="1"/>
</dbReference>
<dbReference type="InterPro" id="IPR000796">
    <property type="entry name" value="Asp_trans"/>
</dbReference>